<feature type="non-terminal residue" evidence="2">
    <location>
        <position position="1"/>
    </location>
</feature>
<accession>A0A9X2J6F6</accession>
<dbReference type="Proteomes" id="UP001139028">
    <property type="component" value="Unassembled WGS sequence"/>
</dbReference>
<dbReference type="EMBL" id="JALBWM010000155">
    <property type="protein sequence ID" value="MCO1336582.1"/>
    <property type="molecule type" value="Genomic_DNA"/>
</dbReference>
<gene>
    <name evidence="2" type="ORF">MO867_19820</name>
</gene>
<evidence type="ECO:0000313" key="3">
    <source>
        <dbReference type="Proteomes" id="UP001139028"/>
    </source>
</evidence>
<protein>
    <submittedName>
        <fullName evidence="2">Uncharacterized protein</fullName>
    </submittedName>
</protein>
<comment type="caution">
    <text evidence="2">The sequence shown here is derived from an EMBL/GenBank/DDBJ whole genome shotgun (WGS) entry which is preliminary data.</text>
</comment>
<organism evidence="2 3">
    <name type="scientific">Microbulbifer okhotskensis</name>
    <dbReference type="NCBI Taxonomy" id="2926617"/>
    <lineage>
        <taxon>Bacteria</taxon>
        <taxon>Pseudomonadati</taxon>
        <taxon>Pseudomonadota</taxon>
        <taxon>Gammaproteobacteria</taxon>
        <taxon>Cellvibrionales</taxon>
        <taxon>Microbulbiferaceae</taxon>
        <taxon>Microbulbifer</taxon>
    </lineage>
</organism>
<reference evidence="2" key="1">
    <citation type="journal article" date="2022" name="Arch. Microbiol.">
        <title>Microbulbifer okhotskensis sp. nov., isolated from a deep bottom sediment of the Okhotsk Sea.</title>
        <authorList>
            <person name="Romanenko L."/>
            <person name="Kurilenko V."/>
            <person name="Otstavnykh N."/>
            <person name="Velansky P."/>
            <person name="Isaeva M."/>
            <person name="Mikhailov V."/>
        </authorList>
    </citation>
    <scope>NUCLEOTIDE SEQUENCE</scope>
    <source>
        <strain evidence="2">OS29</strain>
    </source>
</reference>
<feature type="region of interest" description="Disordered" evidence="1">
    <location>
        <begin position="1"/>
        <end position="26"/>
    </location>
</feature>
<name>A0A9X2J6F6_9GAMM</name>
<proteinExistence type="predicted"/>
<sequence>RGQDLNLRPSGYEPDELPDCSTPQQLQKTKPGYSLFPCGGTYPTTQEAAHSMGASSVSQAVIGICFHQMNKAAFNVSQGSIEKEENPARMQSSYTLFSSNRHTPIKNNTG</sequence>
<feature type="region of interest" description="Disordered" evidence="1">
    <location>
        <begin position="84"/>
        <end position="110"/>
    </location>
</feature>
<evidence type="ECO:0000256" key="1">
    <source>
        <dbReference type="SAM" id="MobiDB-lite"/>
    </source>
</evidence>
<dbReference type="AlphaFoldDB" id="A0A9X2J6F6"/>
<evidence type="ECO:0000313" key="2">
    <source>
        <dbReference type="EMBL" id="MCO1336582.1"/>
    </source>
</evidence>
<feature type="compositionally biased region" description="Polar residues" evidence="1">
    <location>
        <begin position="89"/>
        <end position="110"/>
    </location>
</feature>
<keyword evidence="3" id="KW-1185">Reference proteome</keyword>
<dbReference type="RefSeq" id="WP_252472341.1">
    <property type="nucleotide sequence ID" value="NZ_JALBWM010000155.1"/>
</dbReference>